<accession>A0AAV6XYN1</accession>
<name>A0AAV6XYN1_9LAMI</name>
<dbReference type="InterPro" id="IPR052421">
    <property type="entry name" value="PCW_Enzyme_Inhibitor"/>
</dbReference>
<dbReference type="NCBIfam" id="TIGR01614">
    <property type="entry name" value="PME_inhib"/>
    <property type="match status" value="1"/>
</dbReference>
<dbReference type="Pfam" id="PF04043">
    <property type="entry name" value="PMEI"/>
    <property type="match status" value="1"/>
</dbReference>
<evidence type="ECO:0000256" key="4">
    <source>
        <dbReference type="SAM" id="SignalP"/>
    </source>
</evidence>
<evidence type="ECO:0000313" key="7">
    <source>
        <dbReference type="Proteomes" id="UP000826271"/>
    </source>
</evidence>
<dbReference type="AlphaFoldDB" id="A0AAV6XYN1"/>
<evidence type="ECO:0000256" key="1">
    <source>
        <dbReference type="ARBA" id="ARBA00022729"/>
    </source>
</evidence>
<dbReference type="SUPFAM" id="SSF101148">
    <property type="entry name" value="Plant invertase/pectin methylesterase inhibitor"/>
    <property type="match status" value="1"/>
</dbReference>
<comment type="caution">
    <text evidence="6">The sequence shown here is derived from an EMBL/GenBank/DDBJ whole genome shotgun (WGS) entry which is preliminary data.</text>
</comment>
<dbReference type="EMBL" id="WHWC01000003">
    <property type="protein sequence ID" value="KAG8385222.1"/>
    <property type="molecule type" value="Genomic_DNA"/>
</dbReference>
<gene>
    <name evidence="6" type="ORF">BUALT_Bualt03G0019700</name>
</gene>
<feature type="signal peptide" evidence="4">
    <location>
        <begin position="1"/>
        <end position="26"/>
    </location>
</feature>
<comment type="similarity">
    <text evidence="3">Belongs to the PMEI family.</text>
</comment>
<keyword evidence="1 4" id="KW-0732">Signal</keyword>
<evidence type="ECO:0000259" key="5">
    <source>
        <dbReference type="SMART" id="SM00856"/>
    </source>
</evidence>
<feature type="domain" description="Pectinesterase inhibitor" evidence="5">
    <location>
        <begin position="30"/>
        <end position="176"/>
    </location>
</feature>
<dbReference type="InterPro" id="IPR006501">
    <property type="entry name" value="Pectinesterase_inhib_dom"/>
</dbReference>
<sequence>MAISCTSSYVLILISIVFTSIAPSLASNKVTDTEIKQLCSKTKNLAVCYKLLKSDHRTANVDAKGLADISVDLAYNKAHKIHSQLNSFAKTTRDPHLKNIYNSCSKNYEDAIHDIEVAKKNLKSSVYKSMPVQVKDTSEEIKSCENLFKGASSNDHAHIKKKNQDFEFLVSIVEIMATTGDQMNFHVLQVCDGMGWLVGFDEGEWEWI</sequence>
<keyword evidence="7" id="KW-1185">Reference proteome</keyword>
<dbReference type="CDD" id="cd15797">
    <property type="entry name" value="PMEI"/>
    <property type="match status" value="1"/>
</dbReference>
<dbReference type="InterPro" id="IPR035513">
    <property type="entry name" value="Invertase/methylesterase_inhib"/>
</dbReference>
<dbReference type="SMART" id="SM00856">
    <property type="entry name" value="PMEI"/>
    <property type="match status" value="1"/>
</dbReference>
<dbReference type="Gene3D" id="1.20.140.40">
    <property type="entry name" value="Invertase/pectin methylesterase inhibitor family protein"/>
    <property type="match status" value="1"/>
</dbReference>
<dbReference type="InterPro" id="IPR034086">
    <property type="entry name" value="PMEI_plant"/>
</dbReference>
<dbReference type="Proteomes" id="UP000826271">
    <property type="component" value="Unassembled WGS sequence"/>
</dbReference>
<evidence type="ECO:0000313" key="6">
    <source>
        <dbReference type="EMBL" id="KAG8385222.1"/>
    </source>
</evidence>
<proteinExistence type="inferred from homology"/>
<dbReference type="PANTHER" id="PTHR36710:SF8">
    <property type="entry name" value="PECTINESTERASE INHIBITOR-LIKE"/>
    <property type="match status" value="1"/>
</dbReference>
<dbReference type="PANTHER" id="PTHR36710">
    <property type="entry name" value="PECTINESTERASE INHIBITOR-LIKE"/>
    <property type="match status" value="1"/>
</dbReference>
<dbReference type="FunFam" id="1.20.140.40:FF:000008">
    <property type="entry name" value="Invertase/pectin methylesterase inhibitor family protein"/>
    <property type="match status" value="1"/>
</dbReference>
<organism evidence="6 7">
    <name type="scientific">Buddleja alternifolia</name>
    <dbReference type="NCBI Taxonomy" id="168488"/>
    <lineage>
        <taxon>Eukaryota</taxon>
        <taxon>Viridiplantae</taxon>
        <taxon>Streptophyta</taxon>
        <taxon>Embryophyta</taxon>
        <taxon>Tracheophyta</taxon>
        <taxon>Spermatophyta</taxon>
        <taxon>Magnoliopsida</taxon>
        <taxon>eudicotyledons</taxon>
        <taxon>Gunneridae</taxon>
        <taxon>Pentapetalae</taxon>
        <taxon>asterids</taxon>
        <taxon>lamiids</taxon>
        <taxon>Lamiales</taxon>
        <taxon>Scrophulariaceae</taxon>
        <taxon>Buddlejeae</taxon>
        <taxon>Buddleja</taxon>
    </lineage>
</organism>
<reference evidence="6" key="1">
    <citation type="submission" date="2019-10" db="EMBL/GenBank/DDBJ databases">
        <authorList>
            <person name="Zhang R."/>
            <person name="Pan Y."/>
            <person name="Wang J."/>
            <person name="Ma R."/>
            <person name="Yu S."/>
        </authorList>
    </citation>
    <scope>NUCLEOTIDE SEQUENCE</scope>
    <source>
        <strain evidence="6">LA-IB0</strain>
        <tissue evidence="6">Leaf</tissue>
    </source>
</reference>
<keyword evidence="2" id="KW-1015">Disulfide bond</keyword>
<evidence type="ECO:0000256" key="2">
    <source>
        <dbReference type="ARBA" id="ARBA00023157"/>
    </source>
</evidence>
<evidence type="ECO:0000256" key="3">
    <source>
        <dbReference type="ARBA" id="ARBA00038471"/>
    </source>
</evidence>
<feature type="chain" id="PRO_5043652946" description="Pectinesterase inhibitor domain-containing protein" evidence="4">
    <location>
        <begin position="27"/>
        <end position="208"/>
    </location>
</feature>
<protein>
    <recommendedName>
        <fullName evidence="5">Pectinesterase inhibitor domain-containing protein</fullName>
    </recommendedName>
</protein>
<dbReference type="GO" id="GO:0046910">
    <property type="term" value="F:pectinesterase inhibitor activity"/>
    <property type="evidence" value="ECO:0007669"/>
    <property type="project" value="InterPro"/>
</dbReference>